<accession>A0A0W8F5N4</accession>
<protein>
    <submittedName>
        <fullName evidence="1">Uncharacterized protein</fullName>
    </submittedName>
</protein>
<organism evidence="1">
    <name type="scientific">hydrocarbon metagenome</name>
    <dbReference type="NCBI Taxonomy" id="938273"/>
    <lineage>
        <taxon>unclassified sequences</taxon>
        <taxon>metagenomes</taxon>
        <taxon>ecological metagenomes</taxon>
    </lineage>
</organism>
<dbReference type="EMBL" id="LNQE01001508">
    <property type="protein sequence ID" value="KUG16218.1"/>
    <property type="molecule type" value="Genomic_DNA"/>
</dbReference>
<name>A0A0W8F5N4_9ZZZZ</name>
<sequence>MYTRIVDGGDVEITELMFSGTVNCLPNMSVICTVPDAC</sequence>
<reference evidence="1" key="1">
    <citation type="journal article" date="2015" name="Proc. Natl. Acad. Sci. U.S.A.">
        <title>Networks of energetic and metabolic interactions define dynamics in microbial communities.</title>
        <authorList>
            <person name="Embree M."/>
            <person name="Liu J.K."/>
            <person name="Al-Bassam M.M."/>
            <person name="Zengler K."/>
        </authorList>
    </citation>
    <scope>NUCLEOTIDE SEQUENCE</scope>
</reference>
<proteinExistence type="predicted"/>
<evidence type="ECO:0000313" key="1">
    <source>
        <dbReference type="EMBL" id="KUG16218.1"/>
    </source>
</evidence>
<comment type="caution">
    <text evidence="1">The sequence shown here is derived from an EMBL/GenBank/DDBJ whole genome shotgun (WGS) entry which is preliminary data.</text>
</comment>
<gene>
    <name evidence="1" type="ORF">ASZ90_014120</name>
</gene>
<dbReference type="AlphaFoldDB" id="A0A0W8F5N4"/>